<dbReference type="EMBL" id="ACVI01000008">
    <property type="protein sequence ID" value="EET88760.1"/>
    <property type="molecule type" value="Genomic_DNA"/>
</dbReference>
<proteinExistence type="predicted"/>
<organism evidence="2 3">
    <name type="scientific">Clostridium carboxidivorans P7</name>
    <dbReference type="NCBI Taxonomy" id="536227"/>
    <lineage>
        <taxon>Bacteria</taxon>
        <taxon>Bacillati</taxon>
        <taxon>Bacillota</taxon>
        <taxon>Clostridia</taxon>
        <taxon>Eubacteriales</taxon>
        <taxon>Clostridiaceae</taxon>
        <taxon>Clostridium</taxon>
    </lineage>
</organism>
<evidence type="ECO:0000259" key="1">
    <source>
        <dbReference type="SMART" id="SM01043"/>
    </source>
</evidence>
<dbReference type="SUPFAM" id="SSF48452">
    <property type="entry name" value="TPR-like"/>
    <property type="match status" value="1"/>
</dbReference>
<dbReference type="OrthoDB" id="3190595at2"/>
<dbReference type="SUPFAM" id="SSF46894">
    <property type="entry name" value="C-terminal effector domain of the bipartite response regulators"/>
    <property type="match status" value="1"/>
</dbReference>
<dbReference type="Gene3D" id="1.25.40.10">
    <property type="entry name" value="Tetratricopeptide repeat domain"/>
    <property type="match status" value="1"/>
</dbReference>
<evidence type="ECO:0000313" key="2">
    <source>
        <dbReference type="EMBL" id="EET88760.1"/>
    </source>
</evidence>
<gene>
    <name evidence="2" type="ORF">CcarbDRAFT_0747</name>
</gene>
<dbReference type="Gene3D" id="3.30.450.20">
    <property type="entry name" value="PAS domain"/>
    <property type="match status" value="1"/>
</dbReference>
<dbReference type="InterPro" id="IPR051677">
    <property type="entry name" value="AfsR-DnrI-RedD_regulator"/>
</dbReference>
<name>C6PPN0_9CLOT</name>
<dbReference type="InterPro" id="IPR000014">
    <property type="entry name" value="PAS"/>
</dbReference>
<dbReference type="InterPro" id="IPR011990">
    <property type="entry name" value="TPR-like_helical_dom_sf"/>
</dbReference>
<keyword evidence="3" id="KW-1185">Reference proteome</keyword>
<dbReference type="SMART" id="SM01043">
    <property type="entry name" value="BTAD"/>
    <property type="match status" value="1"/>
</dbReference>
<dbReference type="GO" id="GO:0003677">
    <property type="term" value="F:DNA binding"/>
    <property type="evidence" value="ECO:0007669"/>
    <property type="project" value="InterPro"/>
</dbReference>
<dbReference type="Gene3D" id="1.10.10.10">
    <property type="entry name" value="Winged helix-like DNA-binding domain superfamily/Winged helix DNA-binding domain"/>
    <property type="match status" value="1"/>
</dbReference>
<reference evidence="2 3" key="1">
    <citation type="submission" date="2009-06" db="EMBL/GenBank/DDBJ databases">
        <title>The draft genome of Clostridium carboxidivorans P7.</title>
        <authorList>
            <consortium name="US DOE Joint Genome Institute (JGI-PGF)"/>
            <person name="Lucas S."/>
            <person name="Copeland A."/>
            <person name="Lapidus A."/>
            <person name="Glavina del Rio T."/>
            <person name="Tice H."/>
            <person name="Bruce D."/>
            <person name="Goodwin L."/>
            <person name="Pitluck S."/>
            <person name="Larimer F."/>
            <person name="Land M.L."/>
            <person name="Hauser L."/>
            <person name="Hemme C.L."/>
        </authorList>
    </citation>
    <scope>NUCLEOTIDE SEQUENCE [LARGE SCALE GENOMIC DNA]</scope>
    <source>
        <strain evidence="2 3">P7</strain>
    </source>
</reference>
<dbReference type="RefSeq" id="WP_007059632.1">
    <property type="nucleotide sequence ID" value="NZ_ACVI01000008.1"/>
</dbReference>
<comment type="caution">
    <text evidence="2">The sequence shown here is derived from an EMBL/GenBank/DDBJ whole genome shotgun (WGS) entry which is preliminary data.</text>
</comment>
<dbReference type="eggNOG" id="COG3947">
    <property type="taxonomic scope" value="Bacteria"/>
</dbReference>
<evidence type="ECO:0000313" key="3">
    <source>
        <dbReference type="Proteomes" id="UP000004198"/>
    </source>
</evidence>
<dbReference type="GO" id="GO:0006355">
    <property type="term" value="P:regulation of DNA-templated transcription"/>
    <property type="evidence" value="ECO:0007669"/>
    <property type="project" value="InterPro"/>
</dbReference>
<accession>C6PPN0</accession>
<dbReference type="AlphaFoldDB" id="C6PPN0"/>
<feature type="domain" description="Bacterial transcriptional activator" evidence="1">
    <location>
        <begin position="265"/>
        <end position="404"/>
    </location>
</feature>
<dbReference type="SUPFAM" id="SSF55785">
    <property type="entry name" value="PYP-like sensor domain (PAS domain)"/>
    <property type="match status" value="1"/>
</dbReference>
<dbReference type="PANTHER" id="PTHR35807">
    <property type="entry name" value="TRANSCRIPTIONAL REGULATOR REDD-RELATED"/>
    <property type="match status" value="1"/>
</dbReference>
<dbReference type="InterPro" id="IPR005158">
    <property type="entry name" value="BTAD"/>
</dbReference>
<dbReference type="InterPro" id="IPR036388">
    <property type="entry name" value="WH-like_DNA-bd_sf"/>
</dbReference>
<dbReference type="InterPro" id="IPR016032">
    <property type="entry name" value="Sig_transdc_resp-reg_C-effctor"/>
</dbReference>
<dbReference type="PANTHER" id="PTHR35807:SF2">
    <property type="entry name" value="TRANSCRIPTIONAL ACTIVATOR DOMAIN"/>
    <property type="match status" value="1"/>
</dbReference>
<dbReference type="InterPro" id="IPR035965">
    <property type="entry name" value="PAS-like_dom_sf"/>
</dbReference>
<dbReference type="NCBIfam" id="TIGR00229">
    <property type="entry name" value="sensory_box"/>
    <property type="match status" value="1"/>
</dbReference>
<protein>
    <submittedName>
        <fullName evidence="2">Response regulator receiver and SARP domain protein</fullName>
    </submittedName>
</protein>
<sequence length="406" mass="47836">MDNFNNIKEYLKSIEKCRLTSDDSVECLWLFDLASNCLKYVSPSVFNLRGLTVQEALKEKPEDSFTSESLKKLKSQCISMLYQFLDGVRNEEIKSNVDTYNQYCKDGSIKKVEIAIRFIFNRESNNLNILGITQDIGHKKSSNNKINYKLESLLNNVHKVLDVPNGRIYCFGKLLVYGSNSNSPVKWRTKKSEELFTYLLQNREQEICKWKICDTLWPECDPNKVNNRLHTTLYKMKKTLNSANINFNIKFVNGCYWFCLPDAYVDVSEFNSVVIPDMIINDDTIKKYKKTFLLYKNPYLEGNDFEWAFSQRELYSIRYHKLAKHLIDYYMKKRSYIDAKRIIHNVLEIYPLDEHANEICLKLHLILKDRISFINHYKYVQELYKAELGIEPSSAIQKLYNSIIDD</sequence>
<dbReference type="Proteomes" id="UP000004198">
    <property type="component" value="Unassembled WGS sequence"/>
</dbReference>